<evidence type="ECO:0000256" key="1">
    <source>
        <dbReference type="ARBA" id="ARBA00023002"/>
    </source>
</evidence>
<dbReference type="SUPFAM" id="SSF47203">
    <property type="entry name" value="Acyl-CoA dehydrogenase C-terminal domain-like"/>
    <property type="match status" value="1"/>
</dbReference>
<keyword evidence="1 4" id="KW-0560">Oxidoreductase</keyword>
<dbReference type="Gene3D" id="1.20.140.10">
    <property type="entry name" value="Butyryl-CoA Dehydrogenase, subunit A, domain 3"/>
    <property type="match status" value="1"/>
</dbReference>
<comment type="caution">
    <text evidence="4">The sequence shown here is derived from an EMBL/GenBank/DDBJ whole genome shotgun (WGS) entry which is preliminary data.</text>
</comment>
<dbReference type="InterPro" id="IPR046373">
    <property type="entry name" value="Acyl-CoA_Oxase/DH_mid-dom_sf"/>
</dbReference>
<name>A0ABT9SC91_9BURK</name>
<evidence type="ECO:0000259" key="3">
    <source>
        <dbReference type="Pfam" id="PF08028"/>
    </source>
</evidence>
<proteinExistence type="predicted"/>
<reference evidence="4 5" key="1">
    <citation type="submission" date="2023-07" db="EMBL/GenBank/DDBJ databases">
        <title>Sorghum-associated microbial communities from plants grown in Nebraska, USA.</title>
        <authorList>
            <person name="Schachtman D."/>
        </authorList>
    </citation>
    <scope>NUCLEOTIDE SEQUENCE [LARGE SCALE GENOMIC DNA]</scope>
    <source>
        <strain evidence="4 5">DS1607</strain>
    </source>
</reference>
<dbReference type="EMBL" id="JAUSRO010000015">
    <property type="protein sequence ID" value="MDP9901949.1"/>
    <property type="molecule type" value="Genomic_DNA"/>
</dbReference>
<dbReference type="RefSeq" id="WP_307691713.1">
    <property type="nucleotide sequence ID" value="NZ_JAUSRO010000015.1"/>
</dbReference>
<evidence type="ECO:0000259" key="2">
    <source>
        <dbReference type="Pfam" id="PF02771"/>
    </source>
</evidence>
<dbReference type="InterPro" id="IPR009100">
    <property type="entry name" value="AcylCoA_DH/oxidase_NM_dom_sf"/>
</dbReference>
<dbReference type="PIRSF" id="PIRSF016578">
    <property type="entry name" value="HsaA"/>
    <property type="match status" value="1"/>
</dbReference>
<accession>A0ABT9SC91</accession>
<dbReference type="SUPFAM" id="SSF56645">
    <property type="entry name" value="Acyl-CoA dehydrogenase NM domain-like"/>
    <property type="match status" value="1"/>
</dbReference>
<dbReference type="Pfam" id="PF08028">
    <property type="entry name" value="Acyl-CoA_dh_2"/>
    <property type="match status" value="1"/>
</dbReference>
<dbReference type="InterPro" id="IPR036250">
    <property type="entry name" value="AcylCo_DH-like_C"/>
</dbReference>
<dbReference type="Gene3D" id="2.40.110.10">
    <property type="entry name" value="Butyryl-CoA Dehydrogenase, subunit A, domain 2"/>
    <property type="match status" value="1"/>
</dbReference>
<organism evidence="4 5">
    <name type="scientific">Variovorax ginsengisoli</name>
    <dbReference type="NCBI Taxonomy" id="363844"/>
    <lineage>
        <taxon>Bacteria</taxon>
        <taxon>Pseudomonadati</taxon>
        <taxon>Pseudomonadota</taxon>
        <taxon>Betaproteobacteria</taxon>
        <taxon>Burkholderiales</taxon>
        <taxon>Comamonadaceae</taxon>
        <taxon>Variovorax</taxon>
    </lineage>
</organism>
<dbReference type="InterPro" id="IPR013786">
    <property type="entry name" value="AcylCoA_DH/ox_N"/>
</dbReference>
<gene>
    <name evidence="4" type="ORF">J2W36_004221</name>
</gene>
<keyword evidence="4" id="KW-0503">Monooxygenase</keyword>
<dbReference type="InterPro" id="IPR037069">
    <property type="entry name" value="AcylCoA_DH/ox_N_sf"/>
</dbReference>
<dbReference type="EC" id="1.14.14.12" evidence="4"/>
<protein>
    <submittedName>
        <fullName evidence="4">3-hydroxy-9,10-secoandrosta-1,3,5(10)-triene-9, 17-dione monooxygenase</fullName>
        <ecNumber evidence="4">1.14.14.12</ecNumber>
    </submittedName>
</protein>
<dbReference type="Gene3D" id="1.10.540.10">
    <property type="entry name" value="Acyl-CoA dehydrogenase/oxidase, N-terminal domain"/>
    <property type="match status" value="1"/>
</dbReference>
<evidence type="ECO:0000313" key="4">
    <source>
        <dbReference type="EMBL" id="MDP9901949.1"/>
    </source>
</evidence>
<dbReference type="Pfam" id="PF02771">
    <property type="entry name" value="Acyl-CoA_dh_N"/>
    <property type="match status" value="1"/>
</dbReference>
<dbReference type="GO" id="GO:0036383">
    <property type="term" value="F:3-hydroxy-9,10-secoandrosta-1,3,5(10)-triene-9,17-dione monooxygenase activity"/>
    <property type="evidence" value="ECO:0007669"/>
    <property type="project" value="UniProtKB-EC"/>
</dbReference>
<feature type="domain" description="Acyl-CoA dehydrogenase/oxidase N-terminal" evidence="2">
    <location>
        <begin position="39"/>
        <end position="124"/>
    </location>
</feature>
<sequence length="420" mass="45617">MVSTLQEEKITKDILPPEPGLTAEELVARAVAMRGALRDGQAAAEERGTYSPEMHAAFEKAGFYRTLQPRRYGGYEFGVPVFSQMVMEVARGCPGSAWCLCLASGHSLNVAQLFGERAQAAAFGPEGNFAAAARAIPSGTATRADGGWRLEGTWDYCSGVPYSTHVMVGVRIVDEGAPPRPAVALVPRDQWTMLDNWGGFIGMRASGSNSVQMQGAWIPDYYLVREDFFAPDISQGTEGARLHGNPMYAGGTLGFFQTEISSIIVGLGYAALDEYESIVTVRKAFGPNAALQSQTPDYQRPYGIALGKLEAARHAVLGAAQEYMDLARLSMEGKRTYLRSDDMRLQAGMQQAAQLSFDAVDMLYRAAATSASAKNGTRMQRYFRDISMARTNPGLQFELKAADLAKQLFAEHEQSQAGKQ</sequence>
<keyword evidence="5" id="KW-1185">Reference proteome</keyword>
<dbReference type="Proteomes" id="UP001226867">
    <property type="component" value="Unassembled WGS sequence"/>
</dbReference>
<evidence type="ECO:0000313" key="5">
    <source>
        <dbReference type="Proteomes" id="UP001226867"/>
    </source>
</evidence>
<dbReference type="InterPro" id="IPR013107">
    <property type="entry name" value="Acyl-CoA_DH_C"/>
</dbReference>
<feature type="domain" description="Acyl-CoA dehydrogenase C-terminal" evidence="3">
    <location>
        <begin position="260"/>
        <end position="390"/>
    </location>
</feature>